<sequence>MTEDPSSPYLPPVRHRRGTRVVAVRDSSRGLTANELQLCPAHPLPDHPDAETATQPEWFES</sequence>
<evidence type="ECO:0000256" key="1">
    <source>
        <dbReference type="SAM" id="MobiDB-lite"/>
    </source>
</evidence>
<evidence type="ECO:0000313" key="3">
    <source>
        <dbReference type="Proteomes" id="UP000310108"/>
    </source>
</evidence>
<protein>
    <submittedName>
        <fullName evidence="2">Uncharacterized protein</fullName>
    </submittedName>
</protein>
<dbReference type="EMBL" id="PJEX01000078">
    <property type="protein sequence ID" value="TKW56053.1"/>
    <property type="molecule type" value="Genomic_DNA"/>
</dbReference>
<dbReference type="Proteomes" id="UP000310108">
    <property type="component" value="Unassembled WGS sequence"/>
</dbReference>
<gene>
    <name evidence="2" type="ORF">CTA1_10930</name>
</gene>
<comment type="caution">
    <text evidence="2">The sequence shown here is derived from an EMBL/GenBank/DDBJ whole genome shotgun (WGS) entry which is preliminary data.</text>
</comment>
<reference evidence="2 3" key="1">
    <citation type="journal article" date="2019" name="PLoS ONE">
        <title>Comparative genome analysis indicates high evolutionary potential of pathogenicity genes in Colletotrichum tanaceti.</title>
        <authorList>
            <person name="Lelwala R.V."/>
            <person name="Korhonen P.K."/>
            <person name="Young N.D."/>
            <person name="Scott J.B."/>
            <person name="Ades P.A."/>
            <person name="Gasser R.B."/>
            <person name="Taylor P.W.J."/>
        </authorList>
    </citation>
    <scope>NUCLEOTIDE SEQUENCE [LARGE SCALE GENOMIC DNA]</scope>
    <source>
        <strain evidence="2">BRIP57314</strain>
    </source>
</reference>
<name>A0A4U6XK52_9PEZI</name>
<evidence type="ECO:0000313" key="2">
    <source>
        <dbReference type="EMBL" id="TKW56053.1"/>
    </source>
</evidence>
<keyword evidence="3" id="KW-1185">Reference proteome</keyword>
<feature type="region of interest" description="Disordered" evidence="1">
    <location>
        <begin position="1"/>
        <end position="21"/>
    </location>
</feature>
<dbReference type="AlphaFoldDB" id="A0A4U6XK52"/>
<organism evidence="2 3">
    <name type="scientific">Colletotrichum tanaceti</name>
    <dbReference type="NCBI Taxonomy" id="1306861"/>
    <lineage>
        <taxon>Eukaryota</taxon>
        <taxon>Fungi</taxon>
        <taxon>Dikarya</taxon>
        <taxon>Ascomycota</taxon>
        <taxon>Pezizomycotina</taxon>
        <taxon>Sordariomycetes</taxon>
        <taxon>Hypocreomycetidae</taxon>
        <taxon>Glomerellales</taxon>
        <taxon>Glomerellaceae</taxon>
        <taxon>Colletotrichum</taxon>
        <taxon>Colletotrichum destructivum species complex</taxon>
    </lineage>
</organism>
<accession>A0A4U6XK52</accession>
<feature type="region of interest" description="Disordered" evidence="1">
    <location>
        <begin position="39"/>
        <end position="61"/>
    </location>
</feature>
<proteinExistence type="predicted"/>